<evidence type="ECO:0000259" key="9">
    <source>
        <dbReference type="Pfam" id="PF22640"/>
    </source>
</evidence>
<dbReference type="PANTHER" id="PTHR46390:SF1">
    <property type="entry name" value="MANNOSE-1-PHOSPHATE GUANYLYLTRANSFERASE"/>
    <property type="match status" value="1"/>
</dbReference>
<dbReference type="EMBL" id="AP027059">
    <property type="protein sequence ID" value="BDU51063.1"/>
    <property type="molecule type" value="Genomic_DNA"/>
</dbReference>
<dbReference type="Pfam" id="PF00483">
    <property type="entry name" value="NTP_transferase"/>
    <property type="match status" value="1"/>
</dbReference>
<name>A0AAU9D8X5_9FUSO</name>
<dbReference type="GO" id="GO:0005525">
    <property type="term" value="F:GTP binding"/>
    <property type="evidence" value="ECO:0007669"/>
    <property type="project" value="UniProtKB-KW"/>
</dbReference>
<dbReference type="InterPro" id="IPR054566">
    <property type="entry name" value="ManC/GMP-like_b-helix"/>
</dbReference>
<dbReference type="GO" id="GO:0009298">
    <property type="term" value="P:GDP-mannose biosynthetic process"/>
    <property type="evidence" value="ECO:0007669"/>
    <property type="project" value="TreeGrafter"/>
</dbReference>
<evidence type="ECO:0000313" key="10">
    <source>
        <dbReference type="EMBL" id="BDU51063.1"/>
    </source>
</evidence>
<dbReference type="RefSeq" id="WP_307903905.1">
    <property type="nucleotide sequence ID" value="NZ_AP027059.1"/>
</dbReference>
<dbReference type="CDD" id="cd02509">
    <property type="entry name" value="GDP-M1P_Guanylyltransferase"/>
    <property type="match status" value="1"/>
</dbReference>
<dbReference type="Gene3D" id="3.90.550.10">
    <property type="entry name" value="Spore Coat Polysaccharide Biosynthesis Protein SpsA, Chain A"/>
    <property type="match status" value="1"/>
</dbReference>
<gene>
    <name evidence="10" type="ORF">HLVA_16320</name>
</gene>
<keyword evidence="3" id="KW-0808">Transferase</keyword>
<accession>A0AAU9D8X5</accession>
<dbReference type="SUPFAM" id="SSF159283">
    <property type="entry name" value="Guanosine diphospho-D-mannose pyrophosphorylase/mannose-6-phosphate isomerase linker domain"/>
    <property type="match status" value="1"/>
</dbReference>
<feature type="domain" description="MannoseP isomerase/GMP-like beta-helix" evidence="9">
    <location>
        <begin position="297"/>
        <end position="353"/>
    </location>
</feature>
<feature type="domain" description="Nucleotidyl transferase" evidence="8">
    <location>
        <begin position="4"/>
        <end position="288"/>
    </location>
</feature>
<keyword evidence="5" id="KW-0547">Nucleotide-binding</keyword>
<dbReference type="AlphaFoldDB" id="A0AAU9D8X5"/>
<evidence type="ECO:0000256" key="3">
    <source>
        <dbReference type="ARBA" id="ARBA00022679"/>
    </source>
</evidence>
<protein>
    <recommendedName>
        <fullName evidence="2">mannose-1-phosphate guanylyltransferase</fullName>
        <ecNumber evidence="2">2.7.7.13</ecNumber>
    </recommendedName>
</protein>
<dbReference type="EC" id="2.7.7.13" evidence="2"/>
<evidence type="ECO:0000256" key="2">
    <source>
        <dbReference type="ARBA" id="ARBA00012387"/>
    </source>
</evidence>
<sequence>MLTAFIMAGGSGERFWPLSTKEKPKQLLKLVSDKSMIRETVDRILPIIPAERIFIGTNAIQANGIKKELPMIPEENIIIEPSFKDTAAAIGYGALNIDIRYPNSEMIVLASDHLIKNEENFRKRILSGAEEAKKGNIITLGIKPTKPETGYGYIETEAECYIGEASKVIRFWEKPNLERAEKYVESGNYLWNSGMFIFSTKTILESIEKFMPNHWETLEEIKLIMGNKEIDPKEKKVRIEEEFEEFEKISIDFGVMEYAKNIKVIPVDFGWSDVGSYTALDEVFDKNEKGNIVKDARVIDIDSKDNIVVGEKESEKVIAVIGVKDLVVVDTKDSLLICSKKNAQHIKKVIKELKNV</sequence>
<dbReference type="PANTHER" id="PTHR46390">
    <property type="entry name" value="MANNOSE-1-PHOSPHATE GUANYLYLTRANSFERASE"/>
    <property type="match status" value="1"/>
</dbReference>
<proteinExistence type="inferred from homology"/>
<evidence type="ECO:0000313" key="11">
    <source>
        <dbReference type="Proteomes" id="UP001321582"/>
    </source>
</evidence>
<evidence type="ECO:0000256" key="7">
    <source>
        <dbReference type="ARBA" id="ARBA00047343"/>
    </source>
</evidence>
<evidence type="ECO:0000259" key="8">
    <source>
        <dbReference type="Pfam" id="PF00483"/>
    </source>
</evidence>
<dbReference type="InterPro" id="IPR005835">
    <property type="entry name" value="NTP_transferase_dom"/>
</dbReference>
<evidence type="ECO:0000256" key="1">
    <source>
        <dbReference type="ARBA" id="ARBA00006115"/>
    </source>
</evidence>
<keyword evidence="11" id="KW-1185">Reference proteome</keyword>
<evidence type="ECO:0000256" key="4">
    <source>
        <dbReference type="ARBA" id="ARBA00022695"/>
    </source>
</evidence>
<dbReference type="KEGG" id="haby:HLVA_16320"/>
<evidence type="ECO:0000256" key="5">
    <source>
        <dbReference type="ARBA" id="ARBA00022741"/>
    </source>
</evidence>
<dbReference type="SUPFAM" id="SSF53448">
    <property type="entry name" value="Nucleotide-diphospho-sugar transferases"/>
    <property type="match status" value="1"/>
</dbReference>
<dbReference type="Pfam" id="PF22640">
    <property type="entry name" value="ManC_GMP_beta-helix"/>
    <property type="match status" value="1"/>
</dbReference>
<keyword evidence="6" id="KW-0342">GTP-binding</keyword>
<dbReference type="Proteomes" id="UP001321582">
    <property type="component" value="Chromosome"/>
</dbReference>
<dbReference type="FunFam" id="3.90.550.10:FF:000046">
    <property type="entry name" value="Mannose-1-phosphate guanylyltransferase (GDP)"/>
    <property type="match status" value="1"/>
</dbReference>
<evidence type="ECO:0000256" key="6">
    <source>
        <dbReference type="ARBA" id="ARBA00023134"/>
    </source>
</evidence>
<keyword evidence="4 10" id="KW-0548">Nucleotidyltransferase</keyword>
<dbReference type="InterPro" id="IPR029044">
    <property type="entry name" value="Nucleotide-diphossugar_trans"/>
</dbReference>
<dbReference type="InterPro" id="IPR051161">
    <property type="entry name" value="Mannose-6P_isomerase_type2"/>
</dbReference>
<organism evidence="10 11">
    <name type="scientific">Haliovirga abyssi</name>
    <dbReference type="NCBI Taxonomy" id="2996794"/>
    <lineage>
        <taxon>Bacteria</taxon>
        <taxon>Fusobacteriati</taxon>
        <taxon>Fusobacteriota</taxon>
        <taxon>Fusobacteriia</taxon>
        <taxon>Fusobacteriales</taxon>
        <taxon>Haliovirgaceae</taxon>
        <taxon>Haliovirga</taxon>
    </lineage>
</organism>
<reference evidence="10 11" key="1">
    <citation type="submission" date="2022-11" db="EMBL/GenBank/DDBJ databases">
        <title>Haliovirga abyssi gen. nov., sp. nov., a mesophilic fermentative bacterium isolated from the Iheya North hydrothermal field and the proposal of Haliovirgaceae fam. nov.</title>
        <authorList>
            <person name="Miyazaki U."/>
            <person name="Tame A."/>
            <person name="Miyazaki J."/>
            <person name="Takai K."/>
            <person name="Sawayama S."/>
            <person name="Kitajima M."/>
            <person name="Okamoto A."/>
            <person name="Nakagawa S."/>
        </authorList>
    </citation>
    <scope>NUCLEOTIDE SEQUENCE [LARGE SCALE GENOMIC DNA]</scope>
    <source>
        <strain evidence="10 11">IC12</strain>
    </source>
</reference>
<dbReference type="InterPro" id="IPR049577">
    <property type="entry name" value="GMPP_N"/>
</dbReference>
<comment type="similarity">
    <text evidence="1">Belongs to the mannose-6-phosphate isomerase type 2 family.</text>
</comment>
<dbReference type="GO" id="GO:0004475">
    <property type="term" value="F:mannose-1-phosphate guanylyltransferase (GTP) activity"/>
    <property type="evidence" value="ECO:0007669"/>
    <property type="project" value="UniProtKB-EC"/>
</dbReference>
<comment type="catalytic activity">
    <reaction evidence="7">
        <text>alpha-D-mannose 1-phosphate + GTP + H(+) = GDP-alpha-D-mannose + diphosphate</text>
        <dbReference type="Rhea" id="RHEA:15229"/>
        <dbReference type="ChEBI" id="CHEBI:15378"/>
        <dbReference type="ChEBI" id="CHEBI:33019"/>
        <dbReference type="ChEBI" id="CHEBI:37565"/>
        <dbReference type="ChEBI" id="CHEBI:57527"/>
        <dbReference type="ChEBI" id="CHEBI:58409"/>
        <dbReference type="EC" id="2.7.7.13"/>
    </reaction>
</comment>